<accession>A0A841JQL1</accession>
<dbReference type="EMBL" id="JACHCA010000015">
    <property type="protein sequence ID" value="MBB6130585.1"/>
    <property type="molecule type" value="Genomic_DNA"/>
</dbReference>
<organism evidence="2 3">
    <name type="scientific">Mucilaginibacter lappiensis</name>
    <dbReference type="NCBI Taxonomy" id="354630"/>
    <lineage>
        <taxon>Bacteria</taxon>
        <taxon>Pseudomonadati</taxon>
        <taxon>Bacteroidota</taxon>
        <taxon>Sphingobacteriia</taxon>
        <taxon>Sphingobacteriales</taxon>
        <taxon>Sphingobacteriaceae</taxon>
        <taxon>Mucilaginibacter</taxon>
    </lineage>
</organism>
<evidence type="ECO:0000313" key="3">
    <source>
        <dbReference type="Proteomes" id="UP000548326"/>
    </source>
</evidence>
<gene>
    <name evidence="2" type="ORF">HDF22_004725</name>
</gene>
<evidence type="ECO:0008006" key="4">
    <source>
        <dbReference type="Google" id="ProtNLM"/>
    </source>
</evidence>
<protein>
    <recommendedName>
        <fullName evidence="4">Peptidase C39-like domain-containing protein</fullName>
    </recommendedName>
</protein>
<dbReference type="Proteomes" id="UP000548326">
    <property type="component" value="Unassembled WGS sequence"/>
</dbReference>
<name>A0A841JQL1_9SPHI</name>
<evidence type="ECO:0000256" key="1">
    <source>
        <dbReference type="SAM" id="MobiDB-lite"/>
    </source>
</evidence>
<feature type="region of interest" description="Disordered" evidence="1">
    <location>
        <begin position="70"/>
        <end position="93"/>
    </location>
</feature>
<dbReference type="AlphaFoldDB" id="A0A841JQL1"/>
<dbReference type="RefSeq" id="WP_183589316.1">
    <property type="nucleotide sequence ID" value="NZ_JACHCA010000015.1"/>
</dbReference>
<evidence type="ECO:0000313" key="2">
    <source>
        <dbReference type="EMBL" id="MBB6130585.1"/>
    </source>
</evidence>
<reference evidence="2 3" key="1">
    <citation type="submission" date="2020-08" db="EMBL/GenBank/DDBJ databases">
        <title>Genomic Encyclopedia of Type Strains, Phase IV (KMG-V): Genome sequencing to study the core and pangenomes of soil and plant-associated prokaryotes.</title>
        <authorList>
            <person name="Whitman W."/>
        </authorList>
    </citation>
    <scope>NUCLEOTIDE SEQUENCE [LARGE SCALE GENOMIC DNA]</scope>
    <source>
        <strain evidence="2 3">MP601</strain>
    </source>
</reference>
<dbReference type="InterPro" id="IPR022118">
    <property type="entry name" value="Peptidase_C70_AvrRpt2"/>
</dbReference>
<sequence length="236" mass="24683">MKNLDELTFLFPEMEQKRQESTLGGDIYSGNYDGGSYYGGSGSDDGIINGGTYDPGVTIYAPPITPGDPYSGPGFNTGGPSDNNNGGGYGDTGSTPTTVPGFCYFDALSFISQQSGVNHDQSYYETKFAQQTGVTSVLNVSPQAALAFVSNNPDFKTVSVGPGTNINVTLAAGYDILTDIRLAGADPGVTHAVVITGYDSSTGQFIYHDPTANINQEAPLNDFFVSMSIGVKGNCP</sequence>
<comment type="caution">
    <text evidence="2">The sequence shown here is derived from an EMBL/GenBank/DDBJ whole genome shotgun (WGS) entry which is preliminary data.</text>
</comment>
<proteinExistence type="predicted"/>
<dbReference type="Pfam" id="PF12385">
    <property type="entry name" value="Peptidase_C70"/>
    <property type="match status" value="1"/>
</dbReference>